<feature type="non-terminal residue" evidence="14">
    <location>
        <position position="1"/>
    </location>
</feature>
<evidence type="ECO:0000256" key="6">
    <source>
        <dbReference type="ARBA" id="ARBA00022692"/>
    </source>
</evidence>
<dbReference type="GO" id="GO:0016012">
    <property type="term" value="C:sarcoglycan complex"/>
    <property type="evidence" value="ECO:0007669"/>
    <property type="project" value="InterPro"/>
</dbReference>
<proteinExistence type="inferred from homology"/>
<protein>
    <submittedName>
        <fullName evidence="14">Zetasarcoglycanlike [Takifugu rubripes]</fullName>
    </submittedName>
</protein>
<keyword evidence="4" id="KW-1003">Cell membrane</keyword>
<keyword evidence="8 13" id="KW-1133">Transmembrane helix</keyword>
<evidence type="ECO:0000256" key="5">
    <source>
        <dbReference type="ARBA" id="ARBA00022490"/>
    </source>
</evidence>
<feature type="transmembrane region" description="Helical" evidence="13">
    <location>
        <begin position="31"/>
        <end position="56"/>
    </location>
</feature>
<keyword evidence="11" id="KW-0325">Glycoprotein</keyword>
<keyword evidence="6 13" id="KW-0812">Transmembrane</keyword>
<keyword evidence="10" id="KW-1015">Disulfide bond</keyword>
<dbReference type="EMBL" id="HACA01017250">
    <property type="protein sequence ID" value="CDW34611.1"/>
    <property type="molecule type" value="Transcribed_RNA"/>
</dbReference>
<sequence>FCVFIIVDSFIDVPIFNMKSKCFSSIKFKKCVLFTILSFLTALICANVMITCWLLHVLHITPTGIKDIFFTNRSVILNSSAWIQGNLHTSFVRGSKEGLDLHSDHSIHLSAPQSSLTLKPEGLHFLGKTFLIRSNDAKHYLNFSKDTLKATLKHLHIRGNGNLIKSLQVEEIKSHPHSTIK</sequence>
<evidence type="ECO:0000256" key="2">
    <source>
        <dbReference type="ARBA" id="ARBA00004274"/>
    </source>
</evidence>
<evidence type="ECO:0000256" key="7">
    <source>
        <dbReference type="ARBA" id="ARBA00022968"/>
    </source>
</evidence>
<evidence type="ECO:0000256" key="4">
    <source>
        <dbReference type="ARBA" id="ARBA00022475"/>
    </source>
</evidence>
<evidence type="ECO:0000256" key="8">
    <source>
        <dbReference type="ARBA" id="ARBA00022989"/>
    </source>
</evidence>
<keyword evidence="7" id="KW-0735">Signal-anchor</keyword>
<organism evidence="14">
    <name type="scientific">Lepeophtheirus salmonis</name>
    <name type="common">Salmon louse</name>
    <name type="synonym">Caligus salmonis</name>
    <dbReference type="NCBI Taxonomy" id="72036"/>
    <lineage>
        <taxon>Eukaryota</taxon>
        <taxon>Metazoa</taxon>
        <taxon>Ecdysozoa</taxon>
        <taxon>Arthropoda</taxon>
        <taxon>Crustacea</taxon>
        <taxon>Multicrustacea</taxon>
        <taxon>Hexanauplia</taxon>
        <taxon>Copepoda</taxon>
        <taxon>Siphonostomatoida</taxon>
        <taxon>Caligidae</taxon>
        <taxon>Lepeophtheirus</taxon>
    </lineage>
</organism>
<evidence type="ECO:0000256" key="9">
    <source>
        <dbReference type="ARBA" id="ARBA00023136"/>
    </source>
</evidence>
<dbReference type="GO" id="GO:0005856">
    <property type="term" value="C:cytoskeleton"/>
    <property type="evidence" value="ECO:0007669"/>
    <property type="project" value="UniProtKB-SubCell"/>
</dbReference>
<comment type="subcellular location">
    <subcellularLocation>
        <location evidence="2">Cell membrane</location>
        <location evidence="2">Sarcolemma</location>
        <topology evidence="2">Single-pass type II membrane protein</topology>
    </subcellularLocation>
    <subcellularLocation>
        <location evidence="1">Cytoplasm</location>
        <location evidence="1">Cytoskeleton</location>
    </subcellularLocation>
</comment>
<dbReference type="GO" id="GO:0042383">
    <property type="term" value="C:sarcolemma"/>
    <property type="evidence" value="ECO:0007669"/>
    <property type="project" value="UniProtKB-SubCell"/>
</dbReference>
<dbReference type="Pfam" id="PF04790">
    <property type="entry name" value="Sarcoglycan_1"/>
    <property type="match status" value="1"/>
</dbReference>
<keyword evidence="5" id="KW-0963">Cytoplasm</keyword>
<dbReference type="AlphaFoldDB" id="A0A0K2UA81"/>
<accession>A0A0K2UA81</accession>
<keyword evidence="12" id="KW-0206">Cytoskeleton</keyword>
<comment type="similarity">
    <text evidence="3">Belongs to the sarcoglycan beta/delta/gamma/zeta family.</text>
</comment>
<evidence type="ECO:0000256" key="13">
    <source>
        <dbReference type="SAM" id="Phobius"/>
    </source>
</evidence>
<evidence type="ECO:0000256" key="11">
    <source>
        <dbReference type="ARBA" id="ARBA00023180"/>
    </source>
</evidence>
<evidence type="ECO:0000256" key="10">
    <source>
        <dbReference type="ARBA" id="ARBA00023157"/>
    </source>
</evidence>
<evidence type="ECO:0000256" key="12">
    <source>
        <dbReference type="ARBA" id="ARBA00023212"/>
    </source>
</evidence>
<evidence type="ECO:0000313" key="14">
    <source>
        <dbReference type="EMBL" id="CDW34611.1"/>
    </source>
</evidence>
<reference evidence="14" key="1">
    <citation type="submission" date="2014-05" db="EMBL/GenBank/DDBJ databases">
        <authorList>
            <person name="Chronopoulou M."/>
        </authorList>
    </citation>
    <scope>NUCLEOTIDE SEQUENCE</scope>
    <source>
        <tissue evidence="14">Whole organism</tissue>
    </source>
</reference>
<keyword evidence="9 13" id="KW-0472">Membrane</keyword>
<dbReference type="InterPro" id="IPR006875">
    <property type="entry name" value="Sarcoglycan"/>
</dbReference>
<evidence type="ECO:0000256" key="3">
    <source>
        <dbReference type="ARBA" id="ARBA00007574"/>
    </source>
</evidence>
<name>A0A0K2UA81_LEPSM</name>
<evidence type="ECO:0000256" key="1">
    <source>
        <dbReference type="ARBA" id="ARBA00004245"/>
    </source>
</evidence>